<gene>
    <name evidence="7" type="ORF">DXT89_04590</name>
</gene>
<reference evidence="7 8" key="1">
    <citation type="submission" date="2018-08" db="EMBL/GenBank/DDBJ databases">
        <title>Genome sequencing of Agrobacterium vitis strain ICMP 10754.</title>
        <authorList>
            <person name="Visnovsky S.B."/>
            <person name="Pitman A.R."/>
        </authorList>
    </citation>
    <scope>NUCLEOTIDE SEQUENCE [LARGE SCALE GENOMIC DNA]</scope>
    <source>
        <strain evidence="7 8">ICMP 10754</strain>
    </source>
</reference>
<name>A0A368NZ71_AGRVI</name>
<organism evidence="7 8">
    <name type="scientific">Agrobacterium vitis</name>
    <name type="common">Rhizobium vitis</name>
    <dbReference type="NCBI Taxonomy" id="373"/>
    <lineage>
        <taxon>Bacteria</taxon>
        <taxon>Pseudomonadati</taxon>
        <taxon>Pseudomonadota</taxon>
        <taxon>Alphaproteobacteria</taxon>
        <taxon>Hyphomicrobiales</taxon>
        <taxon>Rhizobiaceae</taxon>
        <taxon>Rhizobium/Agrobacterium group</taxon>
        <taxon>Agrobacterium</taxon>
    </lineage>
</organism>
<dbReference type="PANTHER" id="PTHR30483:SF6">
    <property type="entry name" value="PERIPLASMIC BINDING PROTEIN OF ABC TRANSPORTER FOR NATURAL AMINO ACIDS"/>
    <property type="match status" value="1"/>
</dbReference>
<proteinExistence type="inferred from homology"/>
<dbReference type="InterPro" id="IPR028081">
    <property type="entry name" value="Leu-bd"/>
</dbReference>
<comment type="caution">
    <text evidence="7">The sequence shown here is derived from an EMBL/GenBank/DDBJ whole genome shotgun (WGS) entry which is preliminary data.</text>
</comment>
<feature type="signal peptide" evidence="5">
    <location>
        <begin position="1"/>
        <end position="30"/>
    </location>
</feature>
<accession>A0A368NZ71</accession>
<dbReference type="SUPFAM" id="SSF53822">
    <property type="entry name" value="Periplasmic binding protein-like I"/>
    <property type="match status" value="1"/>
</dbReference>
<dbReference type="Gene3D" id="3.40.50.2300">
    <property type="match status" value="2"/>
</dbReference>
<keyword evidence="3 5" id="KW-0732">Signal</keyword>
<evidence type="ECO:0000313" key="7">
    <source>
        <dbReference type="EMBL" id="KAA3530034.1"/>
    </source>
</evidence>
<evidence type="ECO:0000256" key="3">
    <source>
        <dbReference type="ARBA" id="ARBA00022729"/>
    </source>
</evidence>
<evidence type="ECO:0000313" key="8">
    <source>
        <dbReference type="Proteomes" id="UP000436911"/>
    </source>
</evidence>
<feature type="domain" description="Leucine-binding protein" evidence="6">
    <location>
        <begin position="34"/>
        <end position="381"/>
    </location>
</feature>
<evidence type="ECO:0000259" key="6">
    <source>
        <dbReference type="Pfam" id="PF13458"/>
    </source>
</evidence>
<dbReference type="RefSeq" id="WP_114386206.1">
    <property type="nucleotide sequence ID" value="NZ_CP055266.1"/>
</dbReference>
<dbReference type="PANTHER" id="PTHR30483">
    <property type="entry name" value="LEUCINE-SPECIFIC-BINDING PROTEIN"/>
    <property type="match status" value="1"/>
</dbReference>
<dbReference type="AlphaFoldDB" id="A0A368NZ71"/>
<evidence type="ECO:0000256" key="5">
    <source>
        <dbReference type="SAM" id="SignalP"/>
    </source>
</evidence>
<comment type="similarity">
    <text evidence="1">Belongs to the leucine-binding protein family.</text>
</comment>
<dbReference type="InterPro" id="IPR000709">
    <property type="entry name" value="Leu_Ile_Val-bd"/>
</dbReference>
<evidence type="ECO:0000256" key="4">
    <source>
        <dbReference type="ARBA" id="ARBA00022970"/>
    </source>
</evidence>
<evidence type="ECO:0000256" key="2">
    <source>
        <dbReference type="ARBA" id="ARBA00022448"/>
    </source>
</evidence>
<dbReference type="Proteomes" id="UP000436911">
    <property type="component" value="Unassembled WGS sequence"/>
</dbReference>
<dbReference type="EMBL" id="QUSG01000002">
    <property type="protein sequence ID" value="KAA3530034.1"/>
    <property type="molecule type" value="Genomic_DNA"/>
</dbReference>
<dbReference type="InterPro" id="IPR051010">
    <property type="entry name" value="BCAA_transport"/>
</dbReference>
<protein>
    <submittedName>
        <fullName evidence="7">Branched-chain amino acid ABC transporter substrate-binding protein</fullName>
    </submittedName>
</protein>
<dbReference type="PRINTS" id="PR00337">
    <property type="entry name" value="LEUILEVALBP"/>
</dbReference>
<sequence length="406" mass="43390">MMTELKFTRRGALGLLAAAPLAGWAGQGRAATQPIKIGLVLTMSGPFASSGQIMANAAKLYLETEGKAVLGDIPVELVIRDDGGANPDVAKRLVQELVTRDKVQYLGGFQWTPNANAVAPLLMKAKMPCVLFNAAGANTTQLAPWYARTAFTHWQVNQPLGEWAAASRGFKRAYLLTTDFAPGHDAEEAFTKGFTSKGGAIVASVKMPIQSTNFVPFLLAAKQEKPDVVFAFHPGGVQASAFMRAYQEADLRGAGIQLIGPGDLTSDEELPNIGNAALGVITAGQYSMAGDRPANTAFVEAWKKAYTFLPVRPNYMAVGAYDGMHLICSAIAATKGAVDAAGAMAAMKTFKAEQSPRGPISIDPETRDIVQNIYIREVREKNGELANVELETIPAVKDPWKVEHPL</sequence>
<dbReference type="Pfam" id="PF13458">
    <property type="entry name" value="Peripla_BP_6"/>
    <property type="match status" value="1"/>
</dbReference>
<feature type="chain" id="PRO_5030067980" evidence="5">
    <location>
        <begin position="31"/>
        <end position="406"/>
    </location>
</feature>
<dbReference type="OrthoDB" id="6083760at2"/>
<evidence type="ECO:0000256" key="1">
    <source>
        <dbReference type="ARBA" id="ARBA00010062"/>
    </source>
</evidence>
<dbReference type="GO" id="GO:0006865">
    <property type="term" value="P:amino acid transport"/>
    <property type="evidence" value="ECO:0007669"/>
    <property type="project" value="UniProtKB-KW"/>
</dbReference>
<keyword evidence="4" id="KW-0029">Amino-acid transport</keyword>
<keyword evidence="2" id="KW-0813">Transport</keyword>
<dbReference type="InterPro" id="IPR028082">
    <property type="entry name" value="Peripla_BP_I"/>
</dbReference>